<dbReference type="SUPFAM" id="SSF57756">
    <property type="entry name" value="Retrovirus zinc finger-like domains"/>
    <property type="match status" value="1"/>
</dbReference>
<feature type="compositionally biased region" description="Polar residues" evidence="2">
    <location>
        <begin position="1"/>
        <end position="13"/>
    </location>
</feature>
<evidence type="ECO:0000256" key="2">
    <source>
        <dbReference type="SAM" id="MobiDB-lite"/>
    </source>
</evidence>
<dbReference type="Proteomes" id="UP000585474">
    <property type="component" value="Unassembled WGS sequence"/>
</dbReference>
<sequence length="261" mass="29033">MSTEAIETSTQVPVSGRAAAPTPGVPTIPMAHVDKPGKFSGADFKRWQQKMMFYLTTLNLAGCLTEKLQLWLKMRRIVRSSTLRRKTGQETKGVKTSYMAKTNIMEHGQFSKTKKSKDKWSSNQKGKGVKLGPKGAIAKKPTEKFQGTCFNCNKFGHRASECRKPTQPRAHAHMTEVVTEDDVEGKLPSGYHEAGGSGMRCWPSSELSELGCFPLLELSEFDYSLSLELSEAECRLCLGGSAIFVSCKLEYNLVRIRKKDQ</sequence>
<dbReference type="PROSITE" id="PS50158">
    <property type="entry name" value="ZF_CCHC"/>
    <property type="match status" value="1"/>
</dbReference>
<dbReference type="EMBL" id="BJWL01000017">
    <property type="protein sequence ID" value="GFZ05552.1"/>
    <property type="molecule type" value="Genomic_DNA"/>
</dbReference>
<dbReference type="GO" id="GO:0008270">
    <property type="term" value="F:zinc ion binding"/>
    <property type="evidence" value="ECO:0007669"/>
    <property type="project" value="UniProtKB-KW"/>
</dbReference>
<dbReference type="Gene3D" id="4.10.60.10">
    <property type="entry name" value="Zinc finger, CCHC-type"/>
    <property type="match status" value="1"/>
</dbReference>
<evidence type="ECO:0000313" key="5">
    <source>
        <dbReference type="Proteomes" id="UP000585474"/>
    </source>
</evidence>
<evidence type="ECO:0000313" key="4">
    <source>
        <dbReference type="EMBL" id="GFZ05552.1"/>
    </source>
</evidence>
<dbReference type="SMART" id="SM00343">
    <property type="entry name" value="ZnF_C2HC"/>
    <property type="match status" value="1"/>
</dbReference>
<keyword evidence="1" id="KW-0479">Metal-binding</keyword>
<gene>
    <name evidence="4" type="ORF">Acr_17g0011240</name>
</gene>
<keyword evidence="1" id="KW-0863">Zinc-finger</keyword>
<keyword evidence="5" id="KW-1185">Reference proteome</keyword>
<accession>A0A7J0G485</accession>
<name>A0A7J0G485_9ERIC</name>
<dbReference type="InterPro" id="IPR001878">
    <property type="entry name" value="Znf_CCHC"/>
</dbReference>
<dbReference type="AlphaFoldDB" id="A0A7J0G485"/>
<feature type="domain" description="CCHC-type" evidence="3">
    <location>
        <begin position="149"/>
        <end position="164"/>
    </location>
</feature>
<protein>
    <recommendedName>
        <fullName evidence="3">CCHC-type domain-containing protein</fullName>
    </recommendedName>
</protein>
<dbReference type="Pfam" id="PF00098">
    <property type="entry name" value="zf-CCHC"/>
    <property type="match status" value="1"/>
</dbReference>
<keyword evidence="1" id="KW-0862">Zinc</keyword>
<feature type="region of interest" description="Disordered" evidence="2">
    <location>
        <begin position="110"/>
        <end position="135"/>
    </location>
</feature>
<feature type="region of interest" description="Disordered" evidence="2">
    <location>
        <begin position="1"/>
        <end position="32"/>
    </location>
</feature>
<comment type="caution">
    <text evidence="4">The sequence shown here is derived from an EMBL/GenBank/DDBJ whole genome shotgun (WGS) entry which is preliminary data.</text>
</comment>
<dbReference type="GO" id="GO:0003676">
    <property type="term" value="F:nucleic acid binding"/>
    <property type="evidence" value="ECO:0007669"/>
    <property type="project" value="InterPro"/>
</dbReference>
<evidence type="ECO:0000259" key="3">
    <source>
        <dbReference type="PROSITE" id="PS50158"/>
    </source>
</evidence>
<dbReference type="OrthoDB" id="8064718at2759"/>
<organism evidence="4 5">
    <name type="scientific">Actinidia rufa</name>
    <dbReference type="NCBI Taxonomy" id="165716"/>
    <lineage>
        <taxon>Eukaryota</taxon>
        <taxon>Viridiplantae</taxon>
        <taxon>Streptophyta</taxon>
        <taxon>Embryophyta</taxon>
        <taxon>Tracheophyta</taxon>
        <taxon>Spermatophyta</taxon>
        <taxon>Magnoliopsida</taxon>
        <taxon>eudicotyledons</taxon>
        <taxon>Gunneridae</taxon>
        <taxon>Pentapetalae</taxon>
        <taxon>asterids</taxon>
        <taxon>Ericales</taxon>
        <taxon>Actinidiaceae</taxon>
        <taxon>Actinidia</taxon>
    </lineage>
</organism>
<proteinExistence type="predicted"/>
<reference evidence="4 5" key="1">
    <citation type="submission" date="2019-07" db="EMBL/GenBank/DDBJ databases">
        <title>De Novo Assembly of kiwifruit Actinidia rufa.</title>
        <authorList>
            <person name="Sugita-Konishi S."/>
            <person name="Sato K."/>
            <person name="Mori E."/>
            <person name="Abe Y."/>
            <person name="Kisaki G."/>
            <person name="Hamano K."/>
            <person name="Suezawa K."/>
            <person name="Otani M."/>
            <person name="Fukuda T."/>
            <person name="Manabe T."/>
            <person name="Gomi K."/>
            <person name="Tabuchi M."/>
            <person name="Akimitsu K."/>
            <person name="Kataoka I."/>
        </authorList>
    </citation>
    <scope>NUCLEOTIDE SEQUENCE [LARGE SCALE GENOMIC DNA]</scope>
    <source>
        <strain evidence="5">cv. Fuchu</strain>
    </source>
</reference>
<dbReference type="InterPro" id="IPR036875">
    <property type="entry name" value="Znf_CCHC_sf"/>
</dbReference>
<evidence type="ECO:0000256" key="1">
    <source>
        <dbReference type="PROSITE-ProRule" id="PRU00047"/>
    </source>
</evidence>